<dbReference type="GO" id="GO:0004497">
    <property type="term" value="F:monooxygenase activity"/>
    <property type="evidence" value="ECO:0007669"/>
    <property type="project" value="UniProtKB-KW"/>
</dbReference>
<keyword evidence="2" id="KW-0560">Oxidoreductase</keyword>
<evidence type="ECO:0000313" key="2">
    <source>
        <dbReference type="EMBL" id="CAA9285760.1"/>
    </source>
</evidence>
<feature type="compositionally biased region" description="Basic and acidic residues" evidence="1">
    <location>
        <begin position="20"/>
        <end position="30"/>
    </location>
</feature>
<reference evidence="2" key="1">
    <citation type="submission" date="2020-02" db="EMBL/GenBank/DDBJ databases">
        <authorList>
            <person name="Meier V. D."/>
        </authorList>
    </citation>
    <scope>NUCLEOTIDE SEQUENCE</scope>
    <source>
        <strain evidence="2">AVDCRST_MAG54</strain>
    </source>
</reference>
<keyword evidence="2" id="KW-0503">Monooxygenase</keyword>
<accession>A0A6J4JS47</accession>
<feature type="compositionally biased region" description="Basic residues" evidence="1">
    <location>
        <begin position="87"/>
        <end position="98"/>
    </location>
</feature>
<dbReference type="AlphaFoldDB" id="A0A6J4JS47"/>
<dbReference type="EC" id="1.14.13.-" evidence="2"/>
<feature type="compositionally biased region" description="Basic residues" evidence="1">
    <location>
        <begin position="158"/>
        <end position="168"/>
    </location>
</feature>
<feature type="non-terminal residue" evidence="2">
    <location>
        <position position="1"/>
    </location>
</feature>
<gene>
    <name evidence="2" type="ORF">AVDCRST_MAG54-4019</name>
</gene>
<feature type="region of interest" description="Disordered" evidence="1">
    <location>
        <begin position="63"/>
        <end position="192"/>
    </location>
</feature>
<protein>
    <submittedName>
        <fullName evidence="2">Nitrilotriacetate monooxygenase component B</fullName>
        <ecNumber evidence="2">1.14.13.-</ecNumber>
    </submittedName>
</protein>
<name>A0A6J4JS47_9PSEU</name>
<feature type="compositionally biased region" description="Basic and acidic residues" evidence="1">
    <location>
        <begin position="99"/>
        <end position="111"/>
    </location>
</feature>
<feature type="compositionally biased region" description="Low complexity" evidence="1">
    <location>
        <begin position="169"/>
        <end position="178"/>
    </location>
</feature>
<feature type="compositionally biased region" description="Low complexity" evidence="1">
    <location>
        <begin position="131"/>
        <end position="145"/>
    </location>
</feature>
<sequence length="213" mass="23934">AHRLRPRHRRRRRLLQAADLGDRPATDRLGGDALGRRRRQPRAALVLHRRVHRPADRAVHVDRGEGLAAQRRGHRRVHGVPDARAAARARQRHGHRLPAGRERDRRDRADPRAVPARRHPARRRVAGGAGVPARAGRAPGQLRGRPGPGAPRGDRRDRPRRRAPRRAPPRAAGPPRGQRVVDAGRGARDPAHPLRRLARSLLRGVRLRVLEHL</sequence>
<proteinExistence type="predicted"/>
<feature type="region of interest" description="Disordered" evidence="1">
    <location>
        <begin position="17"/>
        <end position="37"/>
    </location>
</feature>
<feature type="non-terminal residue" evidence="2">
    <location>
        <position position="213"/>
    </location>
</feature>
<feature type="compositionally biased region" description="Basic residues" evidence="1">
    <location>
        <begin position="115"/>
        <end position="125"/>
    </location>
</feature>
<evidence type="ECO:0000256" key="1">
    <source>
        <dbReference type="SAM" id="MobiDB-lite"/>
    </source>
</evidence>
<organism evidence="2">
    <name type="scientific">uncultured Actinomycetospora sp</name>
    <dbReference type="NCBI Taxonomy" id="1135996"/>
    <lineage>
        <taxon>Bacteria</taxon>
        <taxon>Bacillati</taxon>
        <taxon>Actinomycetota</taxon>
        <taxon>Actinomycetes</taxon>
        <taxon>Pseudonocardiales</taxon>
        <taxon>Pseudonocardiaceae</taxon>
        <taxon>Actinomycetospora</taxon>
        <taxon>environmental samples</taxon>
    </lineage>
</organism>
<dbReference type="EMBL" id="CADCTH010000507">
    <property type="protein sequence ID" value="CAA9285760.1"/>
    <property type="molecule type" value="Genomic_DNA"/>
</dbReference>